<evidence type="ECO:0000313" key="5">
    <source>
        <dbReference type="Proteomes" id="UP001642483"/>
    </source>
</evidence>
<organism evidence="4 5">
    <name type="scientific">Clavelina lepadiformis</name>
    <name type="common">Light-bulb sea squirt</name>
    <name type="synonym">Ascidia lepadiformis</name>
    <dbReference type="NCBI Taxonomy" id="159417"/>
    <lineage>
        <taxon>Eukaryota</taxon>
        <taxon>Metazoa</taxon>
        <taxon>Chordata</taxon>
        <taxon>Tunicata</taxon>
        <taxon>Ascidiacea</taxon>
        <taxon>Aplousobranchia</taxon>
        <taxon>Clavelinidae</taxon>
        <taxon>Clavelina</taxon>
    </lineage>
</organism>
<dbReference type="EMBL" id="CAWYQH010000013">
    <property type="protein sequence ID" value="CAK8674855.1"/>
    <property type="molecule type" value="Genomic_DNA"/>
</dbReference>
<dbReference type="PANTHER" id="PTHR36453">
    <property type="entry name" value="SECRETED PROTEIN-RELATED"/>
    <property type="match status" value="1"/>
</dbReference>
<dbReference type="InterPro" id="IPR006626">
    <property type="entry name" value="PbH1"/>
</dbReference>
<keyword evidence="5" id="KW-1185">Reference proteome</keyword>
<dbReference type="InterPro" id="IPR012334">
    <property type="entry name" value="Pectin_lyas_fold"/>
</dbReference>
<proteinExistence type="predicted"/>
<evidence type="ECO:0000256" key="2">
    <source>
        <dbReference type="SAM" id="SignalP"/>
    </source>
</evidence>
<feature type="region of interest" description="Disordered" evidence="1">
    <location>
        <begin position="789"/>
        <end position="878"/>
    </location>
</feature>
<dbReference type="InterPro" id="IPR039448">
    <property type="entry name" value="Beta_helix"/>
</dbReference>
<protein>
    <recommendedName>
        <fullName evidence="3">Right handed beta helix domain-containing protein</fullName>
    </recommendedName>
</protein>
<dbReference type="PANTHER" id="PTHR36453:SF1">
    <property type="entry name" value="RIGHT HANDED BETA HELIX DOMAIN-CONTAINING PROTEIN"/>
    <property type="match status" value="1"/>
</dbReference>
<accession>A0ABP0F5D0</accession>
<evidence type="ECO:0000259" key="3">
    <source>
        <dbReference type="Pfam" id="PF13229"/>
    </source>
</evidence>
<reference evidence="4 5" key="1">
    <citation type="submission" date="2024-02" db="EMBL/GenBank/DDBJ databases">
        <authorList>
            <person name="Daric V."/>
            <person name="Darras S."/>
        </authorList>
    </citation>
    <scope>NUCLEOTIDE SEQUENCE [LARGE SCALE GENOMIC DNA]</scope>
</reference>
<dbReference type="Proteomes" id="UP001642483">
    <property type="component" value="Unassembled WGS sequence"/>
</dbReference>
<dbReference type="Pfam" id="PF13229">
    <property type="entry name" value="Beta_helix"/>
    <property type="match status" value="1"/>
</dbReference>
<feature type="chain" id="PRO_5045280794" description="Right handed beta helix domain-containing protein" evidence="2">
    <location>
        <begin position="27"/>
        <end position="934"/>
    </location>
</feature>
<dbReference type="SUPFAM" id="SSF51126">
    <property type="entry name" value="Pectin lyase-like"/>
    <property type="match status" value="1"/>
</dbReference>
<dbReference type="Gene3D" id="2.160.20.10">
    <property type="entry name" value="Single-stranded right-handed beta-helix, Pectin lyase-like"/>
    <property type="match status" value="1"/>
</dbReference>
<sequence length="934" mass="104810">MHKSKFRQNVVFVAMIIFHMTVKTFANVSCPSRPDPAQVIKKSRSHDLFFVDAKRGRDEWNGKTPYPRRNSGPFRTLSGAITGIRTHRKSLKKRVTLFVKQGIYFVTETITLDERDKGLSIVGYPGDRRPLISGAYRIPGSRFTPLGQKIFAAPIEGKCSKHVFLGDKRLVRARKPNLKRWTGNDMTGEGPYLRISDLLRPTSKCNIEGIGGFKQDYCHPDNQHGFVFKEGDIDLRWRHPETGDILVFHAWTAERGHILNITARKNQVHFVRPLKHPIGMHPNPSGWRYIVENVFEELDATGEFFCDETNKRLYLIPPERSLTSKSVFIASVDILFIVKNTADIQFLDLAFRHSNERNVERYHAKPSLLQFEDTSHVVIERCEFSNIGHTAITLDGTCINHRISANKFHDIGYYGVHTGYQTRNFLIRKNTFTSCGVSHMFQPSCVHVQGAANVKVVENKISFSPYAGIKVGWQPMFRSSYLRPNRFVFIIEKNDVSNYGMGILSDFGGIYLASNPKCSGPHVDLSECHLHARVSLNTVHRASAYHYGGMGIYGDTAVSSLRVEKNWLYDLDGAAINFHCGQNNLALNNMVYHTNGHHDLTFKKNVIYVANSAARMWRSSDEWVFAVPQVNNNIYFFRMFHQHQVDEFFPKDRSLQEWRNSTSNDLRSVISDPLFQDVAHRDFRLRSKSVGSRIGINVRANQDFKKHLLIESFDKDFIWEIQGKDASVYDLKYDELVKRGTEARPPICSTESNKCRVLKGTQFDADRAISSLAFAVRKRICAVEAIETPAPEEQAAESAPAEEAIETPAPEEQAAESAPAEEAIETPAPEEQAAESAPAEEAIETPAPEEQAAESAPAEEAIETPAPVEQAAESAPASKQLIRGVSLSRYDHEVSQSSDFCAVESSATPGDGCSPSWTVGLGCGVLINNGAPND</sequence>
<feature type="compositionally biased region" description="Low complexity" evidence="1">
    <location>
        <begin position="789"/>
        <end position="867"/>
    </location>
</feature>
<gene>
    <name evidence="4" type="ORF">CVLEPA_LOCUS4511</name>
</gene>
<feature type="signal peptide" evidence="2">
    <location>
        <begin position="1"/>
        <end position="26"/>
    </location>
</feature>
<evidence type="ECO:0000313" key="4">
    <source>
        <dbReference type="EMBL" id="CAK8674855.1"/>
    </source>
</evidence>
<name>A0ABP0F5D0_CLALP</name>
<dbReference type="SMART" id="SM00710">
    <property type="entry name" value="PbH1"/>
    <property type="match status" value="5"/>
</dbReference>
<dbReference type="InterPro" id="IPR011050">
    <property type="entry name" value="Pectin_lyase_fold/virulence"/>
</dbReference>
<evidence type="ECO:0000256" key="1">
    <source>
        <dbReference type="SAM" id="MobiDB-lite"/>
    </source>
</evidence>
<comment type="caution">
    <text evidence="4">The sequence shown here is derived from an EMBL/GenBank/DDBJ whole genome shotgun (WGS) entry which is preliminary data.</text>
</comment>
<keyword evidence="2" id="KW-0732">Signal</keyword>
<feature type="domain" description="Right handed beta helix" evidence="3">
    <location>
        <begin position="370"/>
        <end position="470"/>
    </location>
</feature>